<dbReference type="OrthoDB" id="10051381at2759"/>
<evidence type="ECO:0000256" key="1">
    <source>
        <dbReference type="SAM" id="MobiDB-lite"/>
    </source>
</evidence>
<dbReference type="EMBL" id="BGZK01000564">
    <property type="protein sequence ID" value="GBP50351.1"/>
    <property type="molecule type" value="Genomic_DNA"/>
</dbReference>
<sequence length="125" mass="14556">MPKRKSQLSEHTSQTRAAKVRQTGETSSEHAQRLASDRGYRWQARARKYSTQRSQQLANHRQSMSEIRDRESSIERSQRLTAAAQIQRTSRIRNRSAPHCNRSAFNYDSNIDYANAECSNNWNNE</sequence>
<accession>A0A4C1WGR8</accession>
<feature type="compositionally biased region" description="Basic and acidic residues" evidence="1">
    <location>
        <begin position="27"/>
        <end position="40"/>
    </location>
</feature>
<evidence type="ECO:0000313" key="2">
    <source>
        <dbReference type="EMBL" id="GBP50351.1"/>
    </source>
</evidence>
<feature type="compositionally biased region" description="Basic and acidic residues" evidence="1">
    <location>
        <begin position="66"/>
        <end position="77"/>
    </location>
</feature>
<keyword evidence="3" id="KW-1185">Reference proteome</keyword>
<dbReference type="AlphaFoldDB" id="A0A4C1WGR8"/>
<feature type="region of interest" description="Disordered" evidence="1">
    <location>
        <begin position="1"/>
        <end position="77"/>
    </location>
</feature>
<comment type="caution">
    <text evidence="2">The sequence shown here is derived from an EMBL/GenBank/DDBJ whole genome shotgun (WGS) entry which is preliminary data.</text>
</comment>
<organism evidence="2 3">
    <name type="scientific">Eumeta variegata</name>
    <name type="common">Bagworm moth</name>
    <name type="synonym">Eumeta japonica</name>
    <dbReference type="NCBI Taxonomy" id="151549"/>
    <lineage>
        <taxon>Eukaryota</taxon>
        <taxon>Metazoa</taxon>
        <taxon>Ecdysozoa</taxon>
        <taxon>Arthropoda</taxon>
        <taxon>Hexapoda</taxon>
        <taxon>Insecta</taxon>
        <taxon>Pterygota</taxon>
        <taxon>Neoptera</taxon>
        <taxon>Endopterygota</taxon>
        <taxon>Lepidoptera</taxon>
        <taxon>Glossata</taxon>
        <taxon>Ditrysia</taxon>
        <taxon>Tineoidea</taxon>
        <taxon>Psychidae</taxon>
        <taxon>Oiketicinae</taxon>
        <taxon>Eumeta</taxon>
    </lineage>
</organism>
<reference evidence="2 3" key="1">
    <citation type="journal article" date="2019" name="Commun. Biol.">
        <title>The bagworm genome reveals a unique fibroin gene that provides high tensile strength.</title>
        <authorList>
            <person name="Kono N."/>
            <person name="Nakamura H."/>
            <person name="Ohtoshi R."/>
            <person name="Tomita M."/>
            <person name="Numata K."/>
            <person name="Arakawa K."/>
        </authorList>
    </citation>
    <scope>NUCLEOTIDE SEQUENCE [LARGE SCALE GENOMIC DNA]</scope>
</reference>
<protein>
    <submittedName>
        <fullName evidence="2">Uncharacterized protein</fullName>
    </submittedName>
</protein>
<name>A0A4C1WGR8_EUMVA</name>
<dbReference type="Proteomes" id="UP000299102">
    <property type="component" value="Unassembled WGS sequence"/>
</dbReference>
<proteinExistence type="predicted"/>
<gene>
    <name evidence="2" type="ORF">EVAR_32596_1</name>
</gene>
<evidence type="ECO:0000313" key="3">
    <source>
        <dbReference type="Proteomes" id="UP000299102"/>
    </source>
</evidence>
<feature type="compositionally biased region" description="Polar residues" evidence="1">
    <location>
        <begin position="51"/>
        <end position="65"/>
    </location>
</feature>